<comment type="caution">
    <text evidence="2">The sequence shown here is derived from an EMBL/GenBank/DDBJ whole genome shotgun (WGS) entry which is preliminary data.</text>
</comment>
<accession>A0A9N8EID0</accession>
<dbReference type="AlphaFoldDB" id="A0A9N8EID0"/>
<sequence>MTSFQGRRFAEQEFPSPADSLPRFSSCSRCLIDLGNCFIVLTEGDGPSHHAMLFRLQVNRSTVKFEDDTQLSKEECATMLQVELAALTECDIVKVPFPYFENANLEAFKYRPSVALYGVDRPAIYLAIYNGTPKRPERALYDWELALSTPEDLSPDSAIPSIVDVSKMCGLPDTYNDPELPYHGSTTYAPWFLDPSKKRHPVAPKEPEALRAKIVAHLMQLLTNNPYVDSYFDSTIELDIGTWVTRKVLIDGEWAFRREVFAGPADGSSAGLGKLTVPTTPDDKEATFPRTPKVTP</sequence>
<protein>
    <submittedName>
        <fullName evidence="2">Uncharacterized protein</fullName>
    </submittedName>
</protein>
<keyword evidence="3" id="KW-1185">Reference proteome</keyword>
<name>A0A9N8EID0_9STRA</name>
<gene>
    <name evidence="2" type="ORF">SEMRO_1182_G249970.1</name>
</gene>
<dbReference type="EMBL" id="CAICTM010001180">
    <property type="protein sequence ID" value="CAB9521298.1"/>
    <property type="molecule type" value="Genomic_DNA"/>
</dbReference>
<evidence type="ECO:0000256" key="1">
    <source>
        <dbReference type="SAM" id="MobiDB-lite"/>
    </source>
</evidence>
<feature type="region of interest" description="Disordered" evidence="1">
    <location>
        <begin position="268"/>
        <end position="296"/>
    </location>
</feature>
<evidence type="ECO:0000313" key="3">
    <source>
        <dbReference type="Proteomes" id="UP001153069"/>
    </source>
</evidence>
<feature type="region of interest" description="Disordered" evidence="1">
    <location>
        <begin position="1"/>
        <end position="20"/>
    </location>
</feature>
<evidence type="ECO:0000313" key="2">
    <source>
        <dbReference type="EMBL" id="CAB9521298.1"/>
    </source>
</evidence>
<organism evidence="2 3">
    <name type="scientific">Seminavis robusta</name>
    <dbReference type="NCBI Taxonomy" id="568900"/>
    <lineage>
        <taxon>Eukaryota</taxon>
        <taxon>Sar</taxon>
        <taxon>Stramenopiles</taxon>
        <taxon>Ochrophyta</taxon>
        <taxon>Bacillariophyta</taxon>
        <taxon>Bacillariophyceae</taxon>
        <taxon>Bacillariophycidae</taxon>
        <taxon>Naviculales</taxon>
        <taxon>Naviculaceae</taxon>
        <taxon>Seminavis</taxon>
    </lineage>
</organism>
<proteinExistence type="predicted"/>
<reference evidence="2" key="1">
    <citation type="submission" date="2020-06" db="EMBL/GenBank/DDBJ databases">
        <authorList>
            <consortium name="Plant Systems Biology data submission"/>
        </authorList>
    </citation>
    <scope>NUCLEOTIDE SEQUENCE</scope>
    <source>
        <strain evidence="2">D6</strain>
    </source>
</reference>
<dbReference type="Proteomes" id="UP001153069">
    <property type="component" value="Unassembled WGS sequence"/>
</dbReference>